<dbReference type="SUPFAM" id="SSF53597">
    <property type="entry name" value="Dihydrofolate reductase-like"/>
    <property type="match status" value="1"/>
</dbReference>
<comment type="catalytic activity">
    <reaction evidence="12">
        <text>2,5-diamino-6-(1-D-ribitylamino)pyrimidin-4(3H)-one 5'-phosphate + NADP(+) = 2,5-diamino-6-(1-D-ribosylamino)pyrimidin-4(3H)-one 5'-phosphate + NADPH + H(+)</text>
        <dbReference type="Rhea" id="RHEA:27278"/>
        <dbReference type="ChEBI" id="CHEBI:15378"/>
        <dbReference type="ChEBI" id="CHEBI:57783"/>
        <dbReference type="ChEBI" id="CHEBI:58349"/>
        <dbReference type="ChEBI" id="CHEBI:58890"/>
        <dbReference type="ChEBI" id="CHEBI:59545"/>
        <dbReference type="EC" id="1.1.1.302"/>
    </reaction>
</comment>
<evidence type="ECO:0000256" key="2">
    <source>
        <dbReference type="ARBA" id="ARBA00005104"/>
    </source>
</evidence>
<dbReference type="AlphaFoldDB" id="A0AAJ0BK20"/>
<evidence type="ECO:0000313" key="14">
    <source>
        <dbReference type="EMBL" id="KAK1759370.1"/>
    </source>
</evidence>
<evidence type="ECO:0000256" key="9">
    <source>
        <dbReference type="ARBA" id="ARBA00030073"/>
    </source>
</evidence>
<dbReference type="Proteomes" id="UP001239445">
    <property type="component" value="Unassembled WGS sequence"/>
</dbReference>
<dbReference type="EMBL" id="MU839828">
    <property type="protein sequence ID" value="KAK1759370.1"/>
    <property type="molecule type" value="Genomic_DNA"/>
</dbReference>
<dbReference type="InterPro" id="IPR050765">
    <property type="entry name" value="Riboflavin_Biosynth_HTPR"/>
</dbReference>
<dbReference type="EC" id="1.1.1.302" evidence="4"/>
<feature type="domain" description="Bacterial bifunctional deaminase-reductase C-terminal" evidence="13">
    <location>
        <begin position="38"/>
        <end position="260"/>
    </location>
</feature>
<comment type="catalytic activity">
    <reaction evidence="11">
        <text>2,5-diamino-6-(1-D-ribitylamino)pyrimidin-4(3H)-one 5'-phosphate + NAD(+) = 2,5-diamino-6-(1-D-ribosylamino)pyrimidin-4(3H)-one 5'-phosphate + NADH + H(+)</text>
        <dbReference type="Rhea" id="RHEA:27274"/>
        <dbReference type="ChEBI" id="CHEBI:15378"/>
        <dbReference type="ChEBI" id="CHEBI:57540"/>
        <dbReference type="ChEBI" id="CHEBI:57945"/>
        <dbReference type="ChEBI" id="CHEBI:58890"/>
        <dbReference type="ChEBI" id="CHEBI:59545"/>
        <dbReference type="EC" id="1.1.1.302"/>
    </reaction>
</comment>
<dbReference type="PANTHER" id="PTHR38011:SF7">
    <property type="entry name" value="2,5-DIAMINO-6-RIBOSYLAMINO-4(3H)-PYRIMIDINONE 5'-PHOSPHATE REDUCTASE"/>
    <property type="match status" value="1"/>
</dbReference>
<dbReference type="PANTHER" id="PTHR38011">
    <property type="entry name" value="DIHYDROFOLATE REDUCTASE FAMILY PROTEIN (AFU_ORTHOLOGUE AFUA_8G06820)"/>
    <property type="match status" value="1"/>
</dbReference>
<keyword evidence="15" id="KW-1185">Reference proteome</keyword>
<proteinExistence type="inferred from homology"/>
<reference evidence="14" key="1">
    <citation type="submission" date="2023-06" db="EMBL/GenBank/DDBJ databases">
        <title>Genome-scale phylogeny and comparative genomics of the fungal order Sordariales.</title>
        <authorList>
            <consortium name="Lawrence Berkeley National Laboratory"/>
            <person name="Hensen N."/>
            <person name="Bonometti L."/>
            <person name="Westerberg I."/>
            <person name="Brannstrom I.O."/>
            <person name="Guillou S."/>
            <person name="Cros-Aarteil S."/>
            <person name="Calhoun S."/>
            <person name="Haridas S."/>
            <person name="Kuo A."/>
            <person name="Mondo S."/>
            <person name="Pangilinan J."/>
            <person name="Riley R."/>
            <person name="Labutti K."/>
            <person name="Andreopoulos B."/>
            <person name="Lipzen A."/>
            <person name="Chen C."/>
            <person name="Yanf M."/>
            <person name="Daum C."/>
            <person name="Ng V."/>
            <person name="Clum A."/>
            <person name="Steindorff A."/>
            <person name="Ohm R."/>
            <person name="Martin F."/>
            <person name="Silar P."/>
            <person name="Natvig D."/>
            <person name="Lalanne C."/>
            <person name="Gautier V."/>
            <person name="Ament-Velasquez S.L."/>
            <person name="Kruys A."/>
            <person name="Hutchinson M.I."/>
            <person name="Powell A.J."/>
            <person name="Barry K."/>
            <person name="Miller A.N."/>
            <person name="Grigoriev I.V."/>
            <person name="Debuchy R."/>
            <person name="Gladieux P."/>
            <person name="Thoren M.H."/>
            <person name="Johannesson H."/>
        </authorList>
    </citation>
    <scope>NUCLEOTIDE SEQUENCE</scope>
    <source>
        <strain evidence="14">PSN4</strain>
    </source>
</reference>
<evidence type="ECO:0000256" key="4">
    <source>
        <dbReference type="ARBA" id="ARBA00012851"/>
    </source>
</evidence>
<evidence type="ECO:0000313" key="15">
    <source>
        <dbReference type="Proteomes" id="UP001239445"/>
    </source>
</evidence>
<dbReference type="InterPro" id="IPR024072">
    <property type="entry name" value="DHFR-like_dom_sf"/>
</dbReference>
<evidence type="ECO:0000256" key="1">
    <source>
        <dbReference type="ARBA" id="ARBA00003555"/>
    </source>
</evidence>
<comment type="pathway">
    <text evidence="2">Cofactor biosynthesis; riboflavin biosynthesis.</text>
</comment>
<comment type="similarity">
    <text evidence="3">Belongs to the HTP reductase family.</text>
</comment>
<comment type="caution">
    <text evidence="14">The sequence shown here is derived from an EMBL/GenBank/DDBJ whole genome shotgun (WGS) entry which is preliminary data.</text>
</comment>
<evidence type="ECO:0000256" key="7">
    <source>
        <dbReference type="ARBA" id="ARBA00022857"/>
    </source>
</evidence>
<dbReference type="GO" id="GO:0009231">
    <property type="term" value="P:riboflavin biosynthetic process"/>
    <property type="evidence" value="ECO:0007669"/>
    <property type="project" value="UniProtKB-KW"/>
</dbReference>
<evidence type="ECO:0000256" key="3">
    <source>
        <dbReference type="ARBA" id="ARBA00009723"/>
    </source>
</evidence>
<gene>
    <name evidence="14" type="ORF">QBC47DRAFT_104139</name>
</gene>
<evidence type="ECO:0000256" key="12">
    <source>
        <dbReference type="ARBA" id="ARBA00049020"/>
    </source>
</evidence>
<evidence type="ECO:0000256" key="11">
    <source>
        <dbReference type="ARBA" id="ARBA00047550"/>
    </source>
</evidence>
<sequence length="267" mass="28279">MADQETLTFPPSLAAPFTPYLPPPSSSLSPYASSYLLPFVTLTFATSLDSSLSLSPGVRTTLSGPLSKSMTHHLRAHHASILIGAGTAIADDPGLNCRIASSVSPRPIVLDPRARWAVTAESKVIRLAGAGQGLAPFILVSQDVKVPAEREEVLRGVGGRYIRLATADNKFAWRDVLRVIRANGLGSVMVEGGGDVINSLLRAPDNELVRSVIVTIAPTWLGKGGVVVSPERTTDADGQPAPPIRLTNIKWIPLGEDVVVCGEILRP</sequence>
<dbReference type="Pfam" id="PF01872">
    <property type="entry name" value="RibD_C"/>
    <property type="match status" value="1"/>
</dbReference>
<protein>
    <recommendedName>
        <fullName evidence="5">2,5-diamino-6-ribosylamino-4(3H)-pyrimidinone 5'-phosphate reductase</fullName>
        <ecNumber evidence="4">1.1.1.302</ecNumber>
    </recommendedName>
    <alternativeName>
        <fullName evidence="10">2,5-diamino-6-(5-phospho-D-ribosylamino)pyrimidin-4(3H)-one reductase</fullName>
    </alternativeName>
    <alternativeName>
        <fullName evidence="9">2,5-diamino-6-ribitylamino-4(3H)-pyrimidinone 5'-phosphate synthase</fullName>
    </alternativeName>
</protein>
<accession>A0AAJ0BK20</accession>
<dbReference type="Gene3D" id="3.40.430.10">
    <property type="entry name" value="Dihydrofolate Reductase, subunit A"/>
    <property type="match status" value="1"/>
</dbReference>
<evidence type="ECO:0000256" key="5">
    <source>
        <dbReference type="ARBA" id="ARBA00015035"/>
    </source>
</evidence>
<dbReference type="GO" id="GO:0008703">
    <property type="term" value="F:5-amino-6-(5-phosphoribosylamino)uracil reductase activity"/>
    <property type="evidence" value="ECO:0007669"/>
    <property type="project" value="InterPro"/>
</dbReference>
<keyword evidence="6" id="KW-0686">Riboflavin biosynthesis</keyword>
<dbReference type="InterPro" id="IPR002734">
    <property type="entry name" value="RibDG_C"/>
</dbReference>
<evidence type="ECO:0000259" key="13">
    <source>
        <dbReference type="Pfam" id="PF01872"/>
    </source>
</evidence>
<comment type="function">
    <text evidence="1">Catalyzes an early step in riboflavin biosynthesis, the NADPH-dependent reduction of the ribose side chain of 2,5-diamino-6-ribosylamino-4(3H)-pyrimidinone 5'-phosphate, yielding 2,5-diamino-6-ribitylamino-4(3H)-pyrimidinone 5'-phosphate.</text>
</comment>
<keyword evidence="7" id="KW-0521">NADP</keyword>
<organism evidence="14 15">
    <name type="scientific">Echria macrotheca</name>
    <dbReference type="NCBI Taxonomy" id="438768"/>
    <lineage>
        <taxon>Eukaryota</taxon>
        <taxon>Fungi</taxon>
        <taxon>Dikarya</taxon>
        <taxon>Ascomycota</taxon>
        <taxon>Pezizomycotina</taxon>
        <taxon>Sordariomycetes</taxon>
        <taxon>Sordariomycetidae</taxon>
        <taxon>Sordariales</taxon>
        <taxon>Schizotheciaceae</taxon>
        <taxon>Echria</taxon>
    </lineage>
</organism>
<keyword evidence="8" id="KW-0560">Oxidoreductase</keyword>
<evidence type="ECO:0000256" key="6">
    <source>
        <dbReference type="ARBA" id="ARBA00022619"/>
    </source>
</evidence>
<evidence type="ECO:0000256" key="10">
    <source>
        <dbReference type="ARBA" id="ARBA00031630"/>
    </source>
</evidence>
<evidence type="ECO:0000256" key="8">
    <source>
        <dbReference type="ARBA" id="ARBA00023002"/>
    </source>
</evidence>
<name>A0AAJ0BK20_9PEZI</name>